<proteinExistence type="predicted"/>
<dbReference type="OrthoDB" id="7555284at2759"/>
<accession>A0A0J7KN39</accession>
<evidence type="ECO:0008006" key="4">
    <source>
        <dbReference type="Google" id="ProtNLM"/>
    </source>
</evidence>
<dbReference type="PANTHER" id="PTHR46888">
    <property type="entry name" value="ZINC KNUCKLE DOMAINCONTAINING PROTEIN-RELATED"/>
    <property type="match status" value="1"/>
</dbReference>
<dbReference type="InterPro" id="IPR036875">
    <property type="entry name" value="Znf_CCHC_sf"/>
</dbReference>
<gene>
    <name evidence="2" type="ORF">RF55_8459</name>
</gene>
<feature type="compositionally biased region" description="Low complexity" evidence="1">
    <location>
        <begin position="247"/>
        <end position="276"/>
    </location>
</feature>
<dbReference type="GO" id="GO:0008270">
    <property type="term" value="F:zinc ion binding"/>
    <property type="evidence" value="ECO:0007669"/>
    <property type="project" value="InterPro"/>
</dbReference>
<dbReference type="SUPFAM" id="SSF57756">
    <property type="entry name" value="Retrovirus zinc finger-like domains"/>
    <property type="match status" value="1"/>
</dbReference>
<evidence type="ECO:0000256" key="1">
    <source>
        <dbReference type="SAM" id="MobiDB-lite"/>
    </source>
</evidence>
<dbReference type="GO" id="GO:0003676">
    <property type="term" value="F:nucleic acid binding"/>
    <property type="evidence" value="ECO:0007669"/>
    <property type="project" value="InterPro"/>
</dbReference>
<dbReference type="Proteomes" id="UP000036403">
    <property type="component" value="Unassembled WGS sequence"/>
</dbReference>
<dbReference type="PANTHER" id="PTHR46888:SF1">
    <property type="entry name" value="RIBONUCLEASE H"/>
    <property type="match status" value="1"/>
</dbReference>
<organism evidence="2 3">
    <name type="scientific">Lasius niger</name>
    <name type="common">Black garden ant</name>
    <dbReference type="NCBI Taxonomy" id="67767"/>
    <lineage>
        <taxon>Eukaryota</taxon>
        <taxon>Metazoa</taxon>
        <taxon>Ecdysozoa</taxon>
        <taxon>Arthropoda</taxon>
        <taxon>Hexapoda</taxon>
        <taxon>Insecta</taxon>
        <taxon>Pterygota</taxon>
        <taxon>Neoptera</taxon>
        <taxon>Endopterygota</taxon>
        <taxon>Hymenoptera</taxon>
        <taxon>Apocrita</taxon>
        <taxon>Aculeata</taxon>
        <taxon>Formicoidea</taxon>
        <taxon>Formicidae</taxon>
        <taxon>Formicinae</taxon>
        <taxon>Lasius</taxon>
        <taxon>Lasius</taxon>
    </lineage>
</organism>
<reference evidence="2 3" key="1">
    <citation type="submission" date="2015-04" db="EMBL/GenBank/DDBJ databases">
        <title>Lasius niger genome sequencing.</title>
        <authorList>
            <person name="Konorov E.A."/>
            <person name="Nikitin M.A."/>
            <person name="Kirill M.V."/>
            <person name="Chang P."/>
        </authorList>
    </citation>
    <scope>NUCLEOTIDE SEQUENCE [LARGE SCALE GENOMIC DNA]</scope>
    <source>
        <tissue evidence="2">Whole</tissue>
    </source>
</reference>
<name>A0A0J7KN39_LASNI</name>
<evidence type="ECO:0000313" key="2">
    <source>
        <dbReference type="EMBL" id="KMQ91646.1"/>
    </source>
</evidence>
<dbReference type="AlphaFoldDB" id="A0A0J7KN39"/>
<feature type="region of interest" description="Disordered" evidence="1">
    <location>
        <begin position="186"/>
        <end position="221"/>
    </location>
</feature>
<evidence type="ECO:0000313" key="3">
    <source>
        <dbReference type="Proteomes" id="UP000036403"/>
    </source>
</evidence>
<protein>
    <recommendedName>
        <fullName evidence="4">CCHC-type domain-containing protein</fullName>
    </recommendedName>
</protein>
<sequence>MERIRLEAATLEDLRQEALRYQLPVSASSDRESLIEAILDKLEQDNPLEEMLPPPQRSRTQSERSPASGKLVKLAKQWYEMQNGGVLESWAALKLALTQMFDRRVSFTASMQKIEARKWSPSKESFDQYSIDKLALIHRLNLPTADTINLIIGGIPQHSLRATALTLPTTSLDQFLEAMRRITAGLGDFDKKSPNQNNKNNRSKDSNSKDNKGQRDGKATETTCNYCKKRGHWKADCQLLKKKEKASPTTSSPASAKASTSSTQPTAAAVAESESSESAKFRITSPLIEIVNFNNNSCRLNALMDTGSPVSFISQNNLNKLLVTVPSLEPVERRFNALPKTPIDVLGKLNKQTFVTRMLQRNQL</sequence>
<dbReference type="Gene3D" id="4.10.60.10">
    <property type="entry name" value="Zinc finger, CCHC-type"/>
    <property type="match status" value="1"/>
</dbReference>
<feature type="region of interest" description="Disordered" evidence="1">
    <location>
        <begin position="244"/>
        <end position="276"/>
    </location>
</feature>
<feature type="compositionally biased region" description="Basic and acidic residues" evidence="1">
    <location>
        <begin position="202"/>
        <end position="219"/>
    </location>
</feature>
<dbReference type="PaxDb" id="67767-A0A0J7KN39"/>
<keyword evidence="3" id="KW-1185">Reference proteome</keyword>
<feature type="region of interest" description="Disordered" evidence="1">
    <location>
        <begin position="45"/>
        <end position="67"/>
    </location>
</feature>
<dbReference type="EMBL" id="LBMM01005292">
    <property type="protein sequence ID" value="KMQ91646.1"/>
    <property type="molecule type" value="Genomic_DNA"/>
</dbReference>
<comment type="caution">
    <text evidence="2">The sequence shown here is derived from an EMBL/GenBank/DDBJ whole genome shotgun (WGS) entry which is preliminary data.</text>
</comment>